<reference evidence="1" key="1">
    <citation type="submission" date="2023-04" db="EMBL/GenBank/DDBJ databases">
        <authorList>
            <person name="Vijverberg K."/>
            <person name="Xiong W."/>
            <person name="Schranz E."/>
        </authorList>
    </citation>
    <scope>NUCLEOTIDE SEQUENCE</scope>
</reference>
<proteinExistence type="predicted"/>
<protein>
    <recommendedName>
        <fullName evidence="3">Ribosomal protein L10</fullName>
    </recommendedName>
</protein>
<gene>
    <name evidence="1" type="ORF">LSALG_LOCUS41739</name>
</gene>
<name>A0AA36A4Y2_LACSI</name>
<keyword evidence="2" id="KW-1185">Reference proteome</keyword>
<sequence length="113" mass="13197">MKEFPGRTLFRPSCFRTGKKKRVFTQLAHSAGPTCISYLAEEASDRLEFLPSWDSMDQDLLLLYGQYRSTLVDHMDVEKASHFDELETSLFHFYLPSSYLCFMCSPEEFDLFT</sequence>
<dbReference type="AlphaFoldDB" id="A0AA36A4Y2"/>
<evidence type="ECO:0008006" key="3">
    <source>
        <dbReference type="Google" id="ProtNLM"/>
    </source>
</evidence>
<accession>A0AA36A4Y2</accession>
<dbReference type="Proteomes" id="UP001177003">
    <property type="component" value="Chromosome 9"/>
</dbReference>
<evidence type="ECO:0000313" key="1">
    <source>
        <dbReference type="EMBL" id="CAI9303292.1"/>
    </source>
</evidence>
<organism evidence="1 2">
    <name type="scientific">Lactuca saligna</name>
    <name type="common">Willowleaf lettuce</name>
    <dbReference type="NCBI Taxonomy" id="75948"/>
    <lineage>
        <taxon>Eukaryota</taxon>
        <taxon>Viridiplantae</taxon>
        <taxon>Streptophyta</taxon>
        <taxon>Embryophyta</taxon>
        <taxon>Tracheophyta</taxon>
        <taxon>Spermatophyta</taxon>
        <taxon>Magnoliopsida</taxon>
        <taxon>eudicotyledons</taxon>
        <taxon>Gunneridae</taxon>
        <taxon>Pentapetalae</taxon>
        <taxon>asterids</taxon>
        <taxon>campanulids</taxon>
        <taxon>Asterales</taxon>
        <taxon>Asteraceae</taxon>
        <taxon>Cichorioideae</taxon>
        <taxon>Cichorieae</taxon>
        <taxon>Lactucinae</taxon>
        <taxon>Lactuca</taxon>
    </lineage>
</organism>
<dbReference type="EMBL" id="OX465085">
    <property type="protein sequence ID" value="CAI9303292.1"/>
    <property type="molecule type" value="Genomic_DNA"/>
</dbReference>
<evidence type="ECO:0000313" key="2">
    <source>
        <dbReference type="Proteomes" id="UP001177003"/>
    </source>
</evidence>